<dbReference type="Pfam" id="PF00646">
    <property type="entry name" value="F-box"/>
    <property type="match status" value="1"/>
</dbReference>
<reference evidence="2 3" key="1">
    <citation type="journal article" date="2024" name="Plant J.">
        <title>Genome sequences and population genomics reveal climatic adaptation and genomic divergence between two closely related sweetgum species.</title>
        <authorList>
            <person name="Xu W.Q."/>
            <person name="Ren C.Q."/>
            <person name="Zhang X.Y."/>
            <person name="Comes H.P."/>
            <person name="Liu X.H."/>
            <person name="Li Y.G."/>
            <person name="Kettle C.J."/>
            <person name="Jalonen R."/>
            <person name="Gaisberger H."/>
            <person name="Ma Y.Z."/>
            <person name="Qiu Y.X."/>
        </authorList>
    </citation>
    <scope>NUCLEOTIDE SEQUENCE [LARGE SCALE GENOMIC DNA]</scope>
    <source>
        <strain evidence="2">Hangzhou</strain>
    </source>
</reference>
<dbReference type="PANTHER" id="PTHR34223:SF51">
    <property type="entry name" value="OS06G0556300 PROTEIN"/>
    <property type="match status" value="1"/>
</dbReference>
<dbReference type="CDD" id="cd22160">
    <property type="entry name" value="F-box_AtFBL13-like"/>
    <property type="match status" value="1"/>
</dbReference>
<dbReference type="SMART" id="SM00256">
    <property type="entry name" value="FBOX"/>
    <property type="match status" value="1"/>
</dbReference>
<evidence type="ECO:0000313" key="2">
    <source>
        <dbReference type="EMBL" id="KAK9265561.1"/>
    </source>
</evidence>
<protein>
    <recommendedName>
        <fullName evidence="1">F-box domain-containing protein</fullName>
    </recommendedName>
</protein>
<sequence>MKIKMNDMSSEEVDRISSLPEDVLHHIFSFLNTKHTVQTCVLSKRWRYFWTSLPFLNFIFDPRGYYWLSKKLRSFQRFVTSVFFFRNDSNLQRLTFSCKSSVESSFLNMVIHYAVSHNVQELTIKACADRSFEWPPCLLTCQSLKTLHVDAFYGSKGSGMEIIANCPNLENLVLVNITDFNISAPKLRNLEILSDPNPYQADAKIVVSTPKLTSFKYEGCNPLLGSLEDLSCLEKVHIALLPGFPYCDLQDEEKLAIALNLFTTLRVLRNAKSLTLSLVAIKANDGTVSWIIERGQKKENDGD</sequence>
<dbReference type="InterPro" id="IPR001810">
    <property type="entry name" value="F-box_dom"/>
</dbReference>
<accession>A0AAP0R448</accession>
<name>A0AAP0R448_LIQFO</name>
<dbReference type="SUPFAM" id="SSF81383">
    <property type="entry name" value="F-box domain"/>
    <property type="match status" value="1"/>
</dbReference>
<proteinExistence type="predicted"/>
<dbReference type="PANTHER" id="PTHR34223">
    <property type="entry name" value="OS11G0201299 PROTEIN"/>
    <property type="match status" value="1"/>
</dbReference>
<dbReference type="Gene3D" id="1.20.1280.50">
    <property type="match status" value="1"/>
</dbReference>
<dbReference type="EMBL" id="JBBPBK010000370">
    <property type="protein sequence ID" value="KAK9265561.1"/>
    <property type="molecule type" value="Genomic_DNA"/>
</dbReference>
<dbReference type="InterPro" id="IPR032675">
    <property type="entry name" value="LRR_dom_sf"/>
</dbReference>
<comment type="caution">
    <text evidence="2">The sequence shown here is derived from an EMBL/GenBank/DDBJ whole genome shotgun (WGS) entry which is preliminary data.</text>
</comment>
<evidence type="ECO:0000259" key="1">
    <source>
        <dbReference type="PROSITE" id="PS50181"/>
    </source>
</evidence>
<keyword evidence="3" id="KW-1185">Reference proteome</keyword>
<dbReference type="InterPro" id="IPR036047">
    <property type="entry name" value="F-box-like_dom_sf"/>
</dbReference>
<gene>
    <name evidence="2" type="ORF">L1049_021567</name>
</gene>
<dbReference type="InterPro" id="IPR053197">
    <property type="entry name" value="F-box_SCFL_complex_component"/>
</dbReference>
<dbReference type="InterPro" id="IPR053781">
    <property type="entry name" value="F-box_AtFBL13-like"/>
</dbReference>
<evidence type="ECO:0000313" key="3">
    <source>
        <dbReference type="Proteomes" id="UP001415857"/>
    </source>
</evidence>
<dbReference type="Proteomes" id="UP001415857">
    <property type="component" value="Unassembled WGS sequence"/>
</dbReference>
<feature type="domain" description="F-box" evidence="1">
    <location>
        <begin position="13"/>
        <end position="63"/>
    </location>
</feature>
<organism evidence="2 3">
    <name type="scientific">Liquidambar formosana</name>
    <name type="common">Formosan gum</name>
    <dbReference type="NCBI Taxonomy" id="63359"/>
    <lineage>
        <taxon>Eukaryota</taxon>
        <taxon>Viridiplantae</taxon>
        <taxon>Streptophyta</taxon>
        <taxon>Embryophyta</taxon>
        <taxon>Tracheophyta</taxon>
        <taxon>Spermatophyta</taxon>
        <taxon>Magnoliopsida</taxon>
        <taxon>eudicotyledons</taxon>
        <taxon>Gunneridae</taxon>
        <taxon>Pentapetalae</taxon>
        <taxon>Saxifragales</taxon>
        <taxon>Altingiaceae</taxon>
        <taxon>Liquidambar</taxon>
    </lineage>
</organism>
<dbReference type="PROSITE" id="PS50181">
    <property type="entry name" value="FBOX"/>
    <property type="match status" value="1"/>
</dbReference>
<dbReference type="SUPFAM" id="SSF52047">
    <property type="entry name" value="RNI-like"/>
    <property type="match status" value="1"/>
</dbReference>
<dbReference type="AlphaFoldDB" id="A0AAP0R448"/>
<dbReference type="Gene3D" id="3.80.10.10">
    <property type="entry name" value="Ribonuclease Inhibitor"/>
    <property type="match status" value="1"/>
</dbReference>